<dbReference type="RefSeq" id="WP_146452745.1">
    <property type="nucleotide sequence ID" value="NZ_SJPS01000009.1"/>
</dbReference>
<proteinExistence type="predicted"/>
<keyword evidence="4" id="KW-1185">Reference proteome</keyword>
<organism evidence="3 4">
    <name type="scientific">Bythopirellula polymerisocia</name>
    <dbReference type="NCBI Taxonomy" id="2528003"/>
    <lineage>
        <taxon>Bacteria</taxon>
        <taxon>Pseudomonadati</taxon>
        <taxon>Planctomycetota</taxon>
        <taxon>Planctomycetia</taxon>
        <taxon>Pirellulales</taxon>
        <taxon>Lacipirellulaceae</taxon>
        <taxon>Bythopirellula</taxon>
    </lineage>
</organism>
<accession>A0A5C6CDH8</accession>
<dbReference type="PANTHER" id="PTHR22901">
    <property type="entry name" value="SIALATE O-ACETYLESTERASE"/>
    <property type="match status" value="1"/>
</dbReference>
<name>A0A5C6CDH8_9BACT</name>
<dbReference type="Gene3D" id="2.60.40.10">
    <property type="entry name" value="Immunoglobulins"/>
    <property type="match status" value="1"/>
</dbReference>
<evidence type="ECO:0000259" key="2">
    <source>
        <dbReference type="Pfam" id="PF03629"/>
    </source>
</evidence>
<dbReference type="SUPFAM" id="SSF52266">
    <property type="entry name" value="SGNH hydrolase"/>
    <property type="match status" value="1"/>
</dbReference>
<dbReference type="InterPro" id="IPR039329">
    <property type="entry name" value="SIAE"/>
</dbReference>
<dbReference type="GO" id="GO:0005975">
    <property type="term" value="P:carbohydrate metabolic process"/>
    <property type="evidence" value="ECO:0007669"/>
    <property type="project" value="TreeGrafter"/>
</dbReference>
<protein>
    <recommendedName>
        <fullName evidence="2">Sialate O-acetylesterase domain-containing protein</fullName>
    </recommendedName>
</protein>
<dbReference type="AlphaFoldDB" id="A0A5C6CDH8"/>
<evidence type="ECO:0000256" key="1">
    <source>
        <dbReference type="ARBA" id="ARBA00022801"/>
    </source>
</evidence>
<evidence type="ECO:0000313" key="4">
    <source>
        <dbReference type="Proteomes" id="UP000318437"/>
    </source>
</evidence>
<dbReference type="Gene3D" id="3.40.50.1110">
    <property type="entry name" value="SGNH hydrolase"/>
    <property type="match status" value="1"/>
</dbReference>
<dbReference type="PANTHER" id="PTHR22901:SF0">
    <property type="entry name" value="SIALATE O-ACETYLESTERASE"/>
    <property type="match status" value="1"/>
</dbReference>
<comment type="caution">
    <text evidence="3">The sequence shown here is derived from an EMBL/GenBank/DDBJ whole genome shotgun (WGS) entry which is preliminary data.</text>
</comment>
<dbReference type="OrthoDB" id="9795554at2"/>
<gene>
    <name evidence="3" type="ORF">Pla144_44930</name>
</gene>
<evidence type="ECO:0000313" key="3">
    <source>
        <dbReference type="EMBL" id="TWU21797.1"/>
    </source>
</evidence>
<dbReference type="Pfam" id="PF03629">
    <property type="entry name" value="SASA"/>
    <property type="match status" value="1"/>
</dbReference>
<dbReference type="InterPro" id="IPR005181">
    <property type="entry name" value="SASA"/>
</dbReference>
<feature type="domain" description="Sialate O-acetylesterase" evidence="2">
    <location>
        <begin position="128"/>
        <end position="388"/>
    </location>
</feature>
<sequence length="533" mass="58516">MHLAERSNSGGKTLLATSLFLGLPFFAIVSLVASEFDQSQPVETVELAPLFTDSAVLQRDTELPIWGTAPSGSSVTIQFAGQTATAVADTDNRWETNLAPLEASSAGRPFIVESDAGQIILDNVVVGEVWLCSGQSNMEWPLKQDPRAEHLLAESDLPLVRQYKVKHNSLEEPSIDAEGTWVPCTPDTAGDFTAVGYYFARQLQPKLGVPVGIVNATWGGTKIQPWMSRQALKNFSEVADKWNRTLEELPTKQITYEKELEEYQSKVTEAKATGTKFNWRKYPKPPPGPATKFAPSGLFNGMIAPLVPYSISGILWYQGESNCGNANSYSRMFPSHIQELRRQWNSKNMPFYFVQLPNYEWTYDRTGIKWAKFREAQMEALTLPNVCAAIVIDGSTPNDGHPPDKEYVGTRLARLAEVRHYGITKGDATGPLCRSAKLNNGEVVLQFEEASSGLQDQAGSLTGFELAGPDGKFRPGGARIEGDQVVVFSQVVPEPSAVRYAWSNNPTSTLFNGDGLPASPFTMLVESSRSTGY</sequence>
<dbReference type="InterPro" id="IPR013783">
    <property type="entry name" value="Ig-like_fold"/>
</dbReference>
<reference evidence="3 4" key="1">
    <citation type="submission" date="2019-02" db="EMBL/GenBank/DDBJ databases">
        <title>Deep-cultivation of Planctomycetes and their phenomic and genomic characterization uncovers novel biology.</title>
        <authorList>
            <person name="Wiegand S."/>
            <person name="Jogler M."/>
            <person name="Boedeker C."/>
            <person name="Pinto D."/>
            <person name="Vollmers J."/>
            <person name="Rivas-Marin E."/>
            <person name="Kohn T."/>
            <person name="Peeters S.H."/>
            <person name="Heuer A."/>
            <person name="Rast P."/>
            <person name="Oberbeckmann S."/>
            <person name="Bunk B."/>
            <person name="Jeske O."/>
            <person name="Meyerdierks A."/>
            <person name="Storesund J.E."/>
            <person name="Kallscheuer N."/>
            <person name="Luecker S."/>
            <person name="Lage O.M."/>
            <person name="Pohl T."/>
            <person name="Merkel B.J."/>
            <person name="Hornburger P."/>
            <person name="Mueller R.-W."/>
            <person name="Bruemmer F."/>
            <person name="Labrenz M."/>
            <person name="Spormann A.M."/>
            <person name="Op Den Camp H."/>
            <person name="Overmann J."/>
            <person name="Amann R."/>
            <person name="Jetten M.S.M."/>
            <person name="Mascher T."/>
            <person name="Medema M.H."/>
            <person name="Devos D.P."/>
            <person name="Kaster A.-K."/>
            <person name="Ovreas L."/>
            <person name="Rohde M."/>
            <person name="Galperin M.Y."/>
            <person name="Jogler C."/>
        </authorList>
    </citation>
    <scope>NUCLEOTIDE SEQUENCE [LARGE SCALE GENOMIC DNA]</scope>
    <source>
        <strain evidence="3 4">Pla144</strain>
    </source>
</reference>
<dbReference type="GO" id="GO:0001681">
    <property type="term" value="F:sialate O-acetylesterase activity"/>
    <property type="evidence" value="ECO:0007669"/>
    <property type="project" value="InterPro"/>
</dbReference>
<dbReference type="EMBL" id="SJPS01000009">
    <property type="protein sequence ID" value="TWU21797.1"/>
    <property type="molecule type" value="Genomic_DNA"/>
</dbReference>
<dbReference type="InterPro" id="IPR036514">
    <property type="entry name" value="SGNH_hydro_sf"/>
</dbReference>
<dbReference type="Proteomes" id="UP000318437">
    <property type="component" value="Unassembled WGS sequence"/>
</dbReference>
<keyword evidence="1" id="KW-0378">Hydrolase</keyword>